<dbReference type="STRING" id="675120.N1PPW8"/>
<feature type="region of interest" description="Disordered" evidence="1">
    <location>
        <begin position="192"/>
        <end position="211"/>
    </location>
</feature>
<dbReference type="Proteomes" id="UP000016933">
    <property type="component" value="Unassembled WGS sequence"/>
</dbReference>
<dbReference type="HOGENOM" id="CLU_1156268_0_0_1"/>
<protein>
    <submittedName>
        <fullName evidence="2">Uncharacterized protein</fullName>
    </submittedName>
</protein>
<feature type="compositionally biased region" description="Basic and acidic residues" evidence="1">
    <location>
        <begin position="196"/>
        <end position="205"/>
    </location>
</feature>
<evidence type="ECO:0000313" key="2">
    <source>
        <dbReference type="EMBL" id="EME45432.1"/>
    </source>
</evidence>
<name>N1PPW8_DOTSN</name>
<organism evidence="2 3">
    <name type="scientific">Dothistroma septosporum (strain NZE10 / CBS 128990)</name>
    <name type="common">Red band needle blight fungus</name>
    <name type="synonym">Mycosphaerella pini</name>
    <dbReference type="NCBI Taxonomy" id="675120"/>
    <lineage>
        <taxon>Eukaryota</taxon>
        <taxon>Fungi</taxon>
        <taxon>Dikarya</taxon>
        <taxon>Ascomycota</taxon>
        <taxon>Pezizomycotina</taxon>
        <taxon>Dothideomycetes</taxon>
        <taxon>Dothideomycetidae</taxon>
        <taxon>Mycosphaerellales</taxon>
        <taxon>Mycosphaerellaceae</taxon>
        <taxon>Dothistroma</taxon>
    </lineage>
</organism>
<dbReference type="AlphaFoldDB" id="N1PPW8"/>
<dbReference type="EMBL" id="KB446538">
    <property type="protein sequence ID" value="EME45432.1"/>
    <property type="molecule type" value="Genomic_DNA"/>
</dbReference>
<proteinExistence type="predicted"/>
<dbReference type="OrthoDB" id="5244524at2759"/>
<reference evidence="2 3" key="2">
    <citation type="journal article" date="2012" name="PLoS Pathog.">
        <title>Diverse lifestyles and strategies of plant pathogenesis encoded in the genomes of eighteen Dothideomycetes fungi.</title>
        <authorList>
            <person name="Ohm R.A."/>
            <person name="Feau N."/>
            <person name="Henrissat B."/>
            <person name="Schoch C.L."/>
            <person name="Horwitz B.A."/>
            <person name="Barry K.W."/>
            <person name="Condon B.J."/>
            <person name="Copeland A.C."/>
            <person name="Dhillon B."/>
            <person name="Glaser F."/>
            <person name="Hesse C.N."/>
            <person name="Kosti I."/>
            <person name="LaButti K."/>
            <person name="Lindquist E.A."/>
            <person name="Lucas S."/>
            <person name="Salamov A.A."/>
            <person name="Bradshaw R.E."/>
            <person name="Ciuffetti L."/>
            <person name="Hamelin R.C."/>
            <person name="Kema G.H.J."/>
            <person name="Lawrence C."/>
            <person name="Scott J.A."/>
            <person name="Spatafora J.W."/>
            <person name="Turgeon B.G."/>
            <person name="de Wit P.J.G.M."/>
            <person name="Zhong S."/>
            <person name="Goodwin S.B."/>
            <person name="Grigoriev I.V."/>
        </authorList>
    </citation>
    <scope>NUCLEOTIDE SEQUENCE [LARGE SCALE GENOMIC DNA]</scope>
    <source>
        <strain evidence="3">NZE10 / CBS 128990</strain>
    </source>
</reference>
<dbReference type="OMA" id="SVHAQRK"/>
<sequence>MYRKPNGDLGFNIWTFANNAVPSMMKDSSLDPGHISLPQKDLVFLHQTIRPPGDAHSPYAFDDQTFYASQIIWHKTVSKDVYKKLKKTGVLDSEGVVHTQNIGGNLTHDLAKIPAYRQKQLIDLLFWWEEECQRFRKLFEERAELERLVREGGGEGYGEMLERVVRKIKTRPSERDERVERDEDELMVRFVAGRQAEGREERGDEAPPAYS</sequence>
<evidence type="ECO:0000256" key="1">
    <source>
        <dbReference type="SAM" id="MobiDB-lite"/>
    </source>
</evidence>
<evidence type="ECO:0000313" key="3">
    <source>
        <dbReference type="Proteomes" id="UP000016933"/>
    </source>
</evidence>
<gene>
    <name evidence="2" type="ORF">DOTSEDRAFT_52711</name>
</gene>
<dbReference type="eggNOG" id="ENOG502SXQF">
    <property type="taxonomic scope" value="Eukaryota"/>
</dbReference>
<keyword evidence="3" id="KW-1185">Reference proteome</keyword>
<accession>N1PPW8</accession>
<reference evidence="3" key="1">
    <citation type="journal article" date="2012" name="PLoS Genet.">
        <title>The genomes of the fungal plant pathogens Cladosporium fulvum and Dothistroma septosporum reveal adaptation to different hosts and lifestyles but also signatures of common ancestry.</title>
        <authorList>
            <person name="de Wit P.J.G.M."/>
            <person name="van der Burgt A."/>
            <person name="Oekmen B."/>
            <person name="Stergiopoulos I."/>
            <person name="Abd-Elsalam K.A."/>
            <person name="Aerts A.L."/>
            <person name="Bahkali A.H."/>
            <person name="Beenen H.G."/>
            <person name="Chettri P."/>
            <person name="Cox M.P."/>
            <person name="Datema E."/>
            <person name="de Vries R.P."/>
            <person name="Dhillon B."/>
            <person name="Ganley A.R."/>
            <person name="Griffiths S.A."/>
            <person name="Guo Y."/>
            <person name="Hamelin R.C."/>
            <person name="Henrissat B."/>
            <person name="Kabir M.S."/>
            <person name="Jashni M.K."/>
            <person name="Kema G."/>
            <person name="Klaubauf S."/>
            <person name="Lapidus A."/>
            <person name="Levasseur A."/>
            <person name="Lindquist E."/>
            <person name="Mehrabi R."/>
            <person name="Ohm R.A."/>
            <person name="Owen T.J."/>
            <person name="Salamov A."/>
            <person name="Schwelm A."/>
            <person name="Schijlen E."/>
            <person name="Sun H."/>
            <person name="van den Burg H.A."/>
            <person name="van Ham R.C.H.J."/>
            <person name="Zhang S."/>
            <person name="Goodwin S.B."/>
            <person name="Grigoriev I.V."/>
            <person name="Collemare J."/>
            <person name="Bradshaw R.E."/>
        </authorList>
    </citation>
    <scope>NUCLEOTIDE SEQUENCE [LARGE SCALE GENOMIC DNA]</scope>
    <source>
        <strain evidence="3">NZE10 / CBS 128990</strain>
    </source>
</reference>